<dbReference type="Pfam" id="PF19077">
    <property type="entry name" value="Big_13"/>
    <property type="match status" value="2"/>
</dbReference>
<evidence type="ECO:0000313" key="2">
    <source>
        <dbReference type="EMBL" id="SFK94027.1"/>
    </source>
</evidence>
<reference evidence="2 3" key="1">
    <citation type="submission" date="2016-10" db="EMBL/GenBank/DDBJ databases">
        <authorList>
            <person name="Varghese N."/>
            <person name="Submissions S."/>
        </authorList>
    </citation>
    <scope>NUCLEOTIDE SEQUENCE [LARGE SCALE GENOMIC DNA]</scope>
    <source>
        <strain evidence="2 3">YR512</strain>
    </source>
</reference>
<dbReference type="EMBL" id="FOSD01000013">
    <property type="protein sequence ID" value="SFK94027.1"/>
    <property type="molecule type" value="Genomic_DNA"/>
</dbReference>
<protein>
    <recommendedName>
        <fullName evidence="1">Bacterial Ig-like domain-containing protein</fullName>
    </recommendedName>
</protein>
<feature type="domain" description="Bacterial Ig-like" evidence="1">
    <location>
        <begin position="246"/>
        <end position="309"/>
    </location>
</feature>
<dbReference type="Gene3D" id="2.60.40.10">
    <property type="entry name" value="Immunoglobulins"/>
    <property type="match status" value="2"/>
</dbReference>
<dbReference type="RefSeq" id="WP_008110342.1">
    <property type="nucleotide sequence ID" value="NZ_FOSD01000013.1"/>
</dbReference>
<dbReference type="Proteomes" id="UP000198841">
    <property type="component" value="Unassembled WGS sequence"/>
</dbReference>
<dbReference type="InterPro" id="IPR013783">
    <property type="entry name" value="Ig-like_fold"/>
</dbReference>
<organism evidence="2 3">
    <name type="scientific">Candidatus Pantoea symbiotica</name>
    <dbReference type="NCBI Taxonomy" id="1884370"/>
    <lineage>
        <taxon>Bacteria</taxon>
        <taxon>Pseudomonadati</taxon>
        <taxon>Pseudomonadota</taxon>
        <taxon>Gammaproteobacteria</taxon>
        <taxon>Enterobacterales</taxon>
        <taxon>Erwiniaceae</taxon>
        <taxon>Pantoea</taxon>
    </lineage>
</organism>
<name>A0A1I4DP13_9GAMM</name>
<gene>
    <name evidence="2" type="ORF">SAMN05518863_11321</name>
</gene>
<comment type="caution">
    <text evidence="2">The sequence shown here is derived from an EMBL/GenBank/DDBJ whole genome shotgun (WGS) entry which is preliminary data.</text>
</comment>
<feature type="domain" description="Bacterial Ig-like" evidence="1">
    <location>
        <begin position="144"/>
        <end position="223"/>
    </location>
</feature>
<proteinExistence type="predicted"/>
<accession>A0A1I4DP13</accession>
<sequence>MAYTNGYKYSGYYQTQFGWKPYIPNGTVYLDDISHKVDSLWSSINPGAVDNTGTLSLSGFANGYKKIEIYDNGKLIKTVESNKLGVWVADLSDVLNAGSHNFTIKQEGFGFSGGEPIHIVVQGNNGPIPVEITQVYDDVGIHKGIIEQGKTTDDSHPTFSGKGPANSLVTLVNESNNVIAHGYSDNYGNWKITPEFDIADGSHNIRAFVNGKFSSDFNITIDTAPAQYPVTFTGAFDYLTASTIPENGVTSDSRPGFSGEASPNSYVYLFIEGSNEPIGGSVTNGFGKWTITPFKDLAAGTHTFEVRVNGETAKYTLTIGADSSIEQPLVIDHLIDGQSFDIIPENGQSSDTTPWISGKSEPFANVVLLEGSKFIGYAQADASGKWIYEISSELEAGQHLLTAHSNNQVSEPFAFSIAAPQASGGYWGWGSFSVNAVTDVYDTNDQPEIAAGKAFNQFSLNELLINEEASLFAEISEQQEAPALILTQAELSTESLSTGVELNSDSFTSSITEEPQYAQYA</sequence>
<evidence type="ECO:0000259" key="1">
    <source>
        <dbReference type="Pfam" id="PF19077"/>
    </source>
</evidence>
<dbReference type="InterPro" id="IPR044016">
    <property type="entry name" value="Big_13"/>
</dbReference>
<evidence type="ECO:0000313" key="3">
    <source>
        <dbReference type="Proteomes" id="UP000198841"/>
    </source>
</evidence>
<keyword evidence="3" id="KW-1185">Reference proteome</keyword>